<keyword evidence="3" id="KW-1185">Reference proteome</keyword>
<proteinExistence type="predicted"/>
<feature type="region of interest" description="Disordered" evidence="1">
    <location>
        <begin position="1"/>
        <end position="24"/>
    </location>
</feature>
<organism evidence="2 3">
    <name type="scientific">Pyrrhoderma noxium</name>
    <dbReference type="NCBI Taxonomy" id="2282107"/>
    <lineage>
        <taxon>Eukaryota</taxon>
        <taxon>Fungi</taxon>
        <taxon>Dikarya</taxon>
        <taxon>Basidiomycota</taxon>
        <taxon>Agaricomycotina</taxon>
        <taxon>Agaricomycetes</taxon>
        <taxon>Hymenochaetales</taxon>
        <taxon>Hymenochaetaceae</taxon>
        <taxon>Pyrrhoderma</taxon>
    </lineage>
</organism>
<feature type="region of interest" description="Disordered" evidence="1">
    <location>
        <begin position="194"/>
        <end position="229"/>
    </location>
</feature>
<comment type="caution">
    <text evidence="2">The sequence shown here is derived from an EMBL/GenBank/DDBJ whole genome shotgun (WGS) entry which is preliminary data.</text>
</comment>
<dbReference type="Proteomes" id="UP000217199">
    <property type="component" value="Unassembled WGS sequence"/>
</dbReference>
<accession>A0A286UN28</accession>
<protein>
    <submittedName>
        <fullName evidence="2">Uncharacterized protein</fullName>
    </submittedName>
</protein>
<reference evidence="2 3" key="1">
    <citation type="journal article" date="2017" name="Mol. Ecol.">
        <title>Comparative and population genomic landscape of Phellinus noxius: A hypervariable fungus causing root rot in trees.</title>
        <authorList>
            <person name="Chung C.L."/>
            <person name="Lee T.J."/>
            <person name="Akiba M."/>
            <person name="Lee H.H."/>
            <person name="Kuo T.H."/>
            <person name="Liu D."/>
            <person name="Ke H.M."/>
            <person name="Yokoi T."/>
            <person name="Roa M.B."/>
            <person name="Lu M.J."/>
            <person name="Chang Y.Y."/>
            <person name="Ann P.J."/>
            <person name="Tsai J.N."/>
            <person name="Chen C.Y."/>
            <person name="Tzean S.S."/>
            <person name="Ota Y."/>
            <person name="Hattori T."/>
            <person name="Sahashi N."/>
            <person name="Liou R.F."/>
            <person name="Kikuchi T."/>
            <person name="Tsai I.J."/>
        </authorList>
    </citation>
    <scope>NUCLEOTIDE SEQUENCE [LARGE SCALE GENOMIC DNA]</scope>
    <source>
        <strain evidence="2 3">FFPRI411160</strain>
    </source>
</reference>
<dbReference type="InParanoid" id="A0A286UN28"/>
<feature type="compositionally biased region" description="Acidic residues" evidence="1">
    <location>
        <begin position="10"/>
        <end position="19"/>
    </location>
</feature>
<dbReference type="EMBL" id="NBII01000003">
    <property type="protein sequence ID" value="PAV21006.1"/>
    <property type="molecule type" value="Genomic_DNA"/>
</dbReference>
<dbReference type="STRING" id="2282107.A0A286UN28"/>
<evidence type="ECO:0000313" key="3">
    <source>
        <dbReference type="Proteomes" id="UP000217199"/>
    </source>
</evidence>
<feature type="compositionally biased region" description="Basic and acidic residues" evidence="1">
    <location>
        <begin position="209"/>
        <end position="219"/>
    </location>
</feature>
<evidence type="ECO:0000313" key="2">
    <source>
        <dbReference type="EMBL" id="PAV21006.1"/>
    </source>
</evidence>
<sequence>MIPKRKPASDGDEEIIQDSEPERAEARKRLKLEKRRYKTHNSGAIKIETDTSSSDDELSELITGHGETGSLTPFDSITPAKIANDIEGACGLEIGLKSLEDVPSSSHGTHSQKMEEAERKLISGPLCSNTLTLRKSAISTSVSETKAGNPIVTPQQQPPTEQTDNESDSDTDHRAKKLRKTIMRFSYNRVPVSHGPTTTCVPRKVSPRRVVESPSDKSHSGIKNRKSSKEKENQAYSYLTFSHKELERILRCVVCGLKWTIRKSVASKVAHIRSCGKKRELSEGTLHNMLLRELKQDEKVPEKQSTPEVATTLLEDVVKKQTSIQSKKKRVPVSCTIKHVEETRNDILNRAKLLLNYSSPTLPKNGEIGCLPCSAVGKEETGDSTTCTPVDEGRHAEDELIVFSRSKLAGGSGSCTLHVRDFSLVDSIGDEPPLTQISVDS</sequence>
<dbReference type="AlphaFoldDB" id="A0A286UN28"/>
<name>A0A286UN28_9AGAM</name>
<feature type="region of interest" description="Disordered" evidence="1">
    <location>
        <begin position="43"/>
        <end position="75"/>
    </location>
</feature>
<gene>
    <name evidence="2" type="ORF">PNOK_0363300</name>
</gene>
<dbReference type="OrthoDB" id="5576441at2759"/>
<evidence type="ECO:0000256" key="1">
    <source>
        <dbReference type="SAM" id="MobiDB-lite"/>
    </source>
</evidence>
<feature type="region of interest" description="Disordered" evidence="1">
    <location>
        <begin position="140"/>
        <end position="174"/>
    </location>
</feature>
<feature type="compositionally biased region" description="Low complexity" evidence="1">
    <location>
        <begin position="153"/>
        <end position="162"/>
    </location>
</feature>